<keyword evidence="10" id="KW-0339">Growth factor</keyword>
<reference evidence="18 19" key="1">
    <citation type="submission" date="2017-10" db="EMBL/GenBank/DDBJ databases">
        <title>A new Pekin duck reference genome.</title>
        <authorList>
            <person name="Hou Z.-C."/>
            <person name="Zhou Z.-K."/>
            <person name="Zhu F."/>
            <person name="Hou S.-S."/>
        </authorList>
    </citation>
    <scope>NUCLEOTIDE SEQUENCE [LARGE SCALE GENOMIC DNA]</scope>
</reference>
<feature type="region of interest" description="Disordered" evidence="15">
    <location>
        <begin position="206"/>
        <end position="236"/>
    </location>
</feature>
<dbReference type="Ensembl" id="ENSAPLT00000015913.2">
    <property type="protein sequence ID" value="ENSAPLP00000015122.2"/>
    <property type="gene ID" value="ENSAPLG00000015272.2"/>
</dbReference>
<accession>U3J6J5</accession>
<dbReference type="PROSITE" id="PS00022">
    <property type="entry name" value="EGF_1"/>
    <property type="match status" value="1"/>
</dbReference>
<feature type="compositionally biased region" description="Low complexity" evidence="15">
    <location>
        <begin position="213"/>
        <end position="224"/>
    </location>
</feature>
<dbReference type="AlphaFoldDB" id="U3J6J5"/>
<evidence type="ECO:0000313" key="18">
    <source>
        <dbReference type="Ensembl" id="ENSAPLP00000015122.2"/>
    </source>
</evidence>
<dbReference type="PROSITE" id="PS01186">
    <property type="entry name" value="EGF_2"/>
    <property type="match status" value="1"/>
</dbReference>
<feature type="compositionally biased region" description="Basic residues" evidence="15">
    <location>
        <begin position="256"/>
        <end position="272"/>
    </location>
</feature>
<evidence type="ECO:0000259" key="17">
    <source>
        <dbReference type="PROSITE" id="PS50026"/>
    </source>
</evidence>
<reference evidence="18" key="3">
    <citation type="submission" date="2025-09" db="UniProtKB">
        <authorList>
            <consortium name="Ensembl"/>
        </authorList>
    </citation>
    <scope>IDENTIFICATION</scope>
</reference>
<dbReference type="OMA" id="GARWQIP"/>
<evidence type="ECO:0000256" key="14">
    <source>
        <dbReference type="PROSITE-ProRule" id="PRU00076"/>
    </source>
</evidence>
<evidence type="ECO:0000313" key="19">
    <source>
        <dbReference type="Proteomes" id="UP000016666"/>
    </source>
</evidence>
<evidence type="ECO:0000256" key="10">
    <source>
        <dbReference type="ARBA" id="ARBA00023030"/>
    </source>
</evidence>
<reference evidence="18" key="2">
    <citation type="submission" date="2025-08" db="UniProtKB">
        <authorList>
            <consortium name="Ensembl"/>
        </authorList>
    </citation>
    <scope>IDENTIFICATION</scope>
</reference>
<keyword evidence="6" id="KW-0358">Heparin-binding</keyword>
<evidence type="ECO:0000256" key="1">
    <source>
        <dbReference type="ARBA" id="ARBA00004239"/>
    </source>
</evidence>
<dbReference type="GO" id="GO:0005154">
    <property type="term" value="F:epidermal growth factor receptor binding"/>
    <property type="evidence" value="ECO:0007669"/>
    <property type="project" value="TreeGrafter"/>
</dbReference>
<evidence type="ECO:0000256" key="4">
    <source>
        <dbReference type="ARBA" id="ARBA00022525"/>
    </source>
</evidence>
<sequence>MILRLYSTIPRITRLHNSLDTPQDTPVPPPSRQRAPLRTPQAQTNLGGDPPALNLQLRGRGGRPELAGAPTEAAPRGSGEALFEEGAARTAPPRPAPPPAAAFYRRRGRGGPSGAGGAEPGTGDSGGCRDAAPGGHGRAGGADPGAAGSRYGAGSGGPGCGGAGWGGVGGCVPFRSRSDRVPFPAVCSAAAAGGLGREELHNEVLNKGGGGELAPAPAPLLGGSAEKEGGGAASGDELSEVPRVAFLSKPQGLVTPKKKGNGNKRRKGKGLGKKRDPCLRKYKDFCIHGECKYIRELGAPSCICQPGYHGERCHGLSLPVEHPPSTYDHTTALAVVAVVLSSLCLVIIAALLMLRCHKRGVYDVENEEKIKLGITVNH</sequence>
<evidence type="ECO:0000256" key="5">
    <source>
        <dbReference type="ARBA" id="ARBA00022536"/>
    </source>
</evidence>
<keyword evidence="19" id="KW-1185">Reference proteome</keyword>
<evidence type="ECO:0000256" key="15">
    <source>
        <dbReference type="SAM" id="MobiDB-lite"/>
    </source>
</evidence>
<evidence type="ECO:0000256" key="16">
    <source>
        <dbReference type="SAM" id="Phobius"/>
    </source>
</evidence>
<evidence type="ECO:0000256" key="13">
    <source>
        <dbReference type="ARBA" id="ARBA00040098"/>
    </source>
</evidence>
<keyword evidence="11 16" id="KW-0472">Membrane</keyword>
<evidence type="ECO:0000256" key="2">
    <source>
        <dbReference type="ARBA" id="ARBA00004251"/>
    </source>
</evidence>
<evidence type="ECO:0000256" key="6">
    <source>
        <dbReference type="ARBA" id="ARBA00022674"/>
    </source>
</evidence>
<comment type="caution">
    <text evidence="14">Lacks conserved residue(s) required for the propagation of feature annotation.</text>
</comment>
<dbReference type="GO" id="GO:0005886">
    <property type="term" value="C:plasma membrane"/>
    <property type="evidence" value="ECO:0007669"/>
    <property type="project" value="UniProtKB-SubCell"/>
</dbReference>
<keyword evidence="8" id="KW-0732">Signal</keyword>
<dbReference type="PANTHER" id="PTHR10740:SF4">
    <property type="entry name" value="PROHEPARIN-BINDING EGF-LIKE GROWTH FACTOR"/>
    <property type="match status" value="1"/>
</dbReference>
<dbReference type="InterPro" id="IPR000742">
    <property type="entry name" value="EGF"/>
</dbReference>
<keyword evidence="3" id="KW-1003">Cell membrane</keyword>
<protein>
    <recommendedName>
        <fullName evidence="13">Proheparin-binding EGF-like growth factor</fullName>
    </recommendedName>
</protein>
<dbReference type="STRING" id="8840.ENSAPLP00000015122"/>
<dbReference type="SUPFAM" id="SSF57196">
    <property type="entry name" value="EGF/Laminin"/>
    <property type="match status" value="1"/>
</dbReference>
<evidence type="ECO:0000256" key="7">
    <source>
        <dbReference type="ARBA" id="ARBA00022692"/>
    </source>
</evidence>
<evidence type="ECO:0000256" key="12">
    <source>
        <dbReference type="ARBA" id="ARBA00023157"/>
    </source>
</evidence>
<comment type="subcellular location">
    <subcellularLocation>
        <location evidence="2">Cell membrane</location>
        <topology evidence="2">Single-pass type I membrane protein</topology>
    </subcellularLocation>
    <subcellularLocation>
        <location evidence="1">Secreted</location>
        <location evidence="1">Extracellular space</location>
    </subcellularLocation>
</comment>
<feature type="region of interest" description="Disordered" evidence="15">
    <location>
        <begin position="250"/>
        <end position="274"/>
    </location>
</feature>
<evidence type="ECO:0000256" key="3">
    <source>
        <dbReference type="ARBA" id="ARBA00022475"/>
    </source>
</evidence>
<dbReference type="GO" id="GO:0008083">
    <property type="term" value="F:growth factor activity"/>
    <property type="evidence" value="ECO:0007669"/>
    <property type="project" value="UniProtKB-KW"/>
</dbReference>
<dbReference type="GO" id="GO:0005615">
    <property type="term" value="C:extracellular space"/>
    <property type="evidence" value="ECO:0007669"/>
    <property type="project" value="TreeGrafter"/>
</dbReference>
<evidence type="ECO:0000256" key="8">
    <source>
        <dbReference type="ARBA" id="ARBA00022729"/>
    </source>
</evidence>
<dbReference type="HOGENOM" id="CLU_156272_0_0_1"/>
<name>U3J6J5_ANAPP</name>
<dbReference type="GeneTree" id="ENSGT00940000156901"/>
<evidence type="ECO:0000256" key="9">
    <source>
        <dbReference type="ARBA" id="ARBA00022989"/>
    </source>
</evidence>
<dbReference type="FunFam" id="2.10.25.10:FF:000158">
    <property type="entry name" value="proheparin-binding EGF-like growth factor"/>
    <property type="match status" value="1"/>
</dbReference>
<dbReference type="PROSITE" id="PS50026">
    <property type="entry name" value="EGF_3"/>
    <property type="match status" value="1"/>
</dbReference>
<feature type="region of interest" description="Disordered" evidence="15">
    <location>
        <begin position="16"/>
        <end position="143"/>
    </location>
</feature>
<dbReference type="Gene3D" id="2.10.25.10">
    <property type="entry name" value="Laminin"/>
    <property type="match status" value="1"/>
</dbReference>
<keyword evidence="12 14" id="KW-1015">Disulfide bond</keyword>
<evidence type="ECO:0000256" key="11">
    <source>
        <dbReference type="ARBA" id="ARBA00023136"/>
    </source>
</evidence>
<dbReference type="PANTHER" id="PTHR10740">
    <property type="entry name" value="TRANSFORMING GROWTH FACTOR ALPHA"/>
    <property type="match status" value="1"/>
</dbReference>
<keyword evidence="4" id="KW-0964">Secreted</keyword>
<keyword evidence="7 16" id="KW-0812">Transmembrane</keyword>
<proteinExistence type="predicted"/>
<dbReference type="GO" id="GO:0008201">
    <property type="term" value="F:heparin binding"/>
    <property type="evidence" value="ECO:0007669"/>
    <property type="project" value="UniProtKB-KW"/>
</dbReference>
<feature type="compositionally biased region" description="Gly residues" evidence="15">
    <location>
        <begin position="134"/>
        <end position="143"/>
    </location>
</feature>
<gene>
    <name evidence="18" type="primary">HBEGF</name>
</gene>
<feature type="compositionally biased region" description="Gly residues" evidence="15">
    <location>
        <begin position="110"/>
        <end position="126"/>
    </location>
</feature>
<organism evidence="18 19">
    <name type="scientific">Anas platyrhynchos platyrhynchos</name>
    <name type="common">Northern mallard</name>
    <dbReference type="NCBI Taxonomy" id="8840"/>
    <lineage>
        <taxon>Eukaryota</taxon>
        <taxon>Metazoa</taxon>
        <taxon>Chordata</taxon>
        <taxon>Craniata</taxon>
        <taxon>Vertebrata</taxon>
        <taxon>Euteleostomi</taxon>
        <taxon>Archelosauria</taxon>
        <taxon>Archosauria</taxon>
        <taxon>Dinosauria</taxon>
        <taxon>Saurischia</taxon>
        <taxon>Theropoda</taxon>
        <taxon>Coelurosauria</taxon>
        <taxon>Aves</taxon>
        <taxon>Neognathae</taxon>
        <taxon>Galloanserae</taxon>
        <taxon>Anseriformes</taxon>
        <taxon>Anatidae</taxon>
        <taxon>Anatinae</taxon>
        <taxon>Anas</taxon>
    </lineage>
</organism>
<feature type="transmembrane region" description="Helical" evidence="16">
    <location>
        <begin position="332"/>
        <end position="354"/>
    </location>
</feature>
<dbReference type="GO" id="GO:0007173">
    <property type="term" value="P:epidermal growth factor receptor signaling pathway"/>
    <property type="evidence" value="ECO:0007669"/>
    <property type="project" value="TreeGrafter"/>
</dbReference>
<dbReference type="GO" id="GO:0008284">
    <property type="term" value="P:positive regulation of cell population proliferation"/>
    <property type="evidence" value="ECO:0007669"/>
    <property type="project" value="TreeGrafter"/>
</dbReference>
<dbReference type="Pfam" id="PF00008">
    <property type="entry name" value="EGF"/>
    <property type="match status" value="1"/>
</dbReference>
<keyword evidence="5 14" id="KW-0245">EGF-like domain</keyword>
<dbReference type="Proteomes" id="UP000016666">
    <property type="component" value="Chromosome 14"/>
</dbReference>
<keyword evidence="9 16" id="KW-1133">Transmembrane helix</keyword>
<feature type="domain" description="EGF-like" evidence="17">
    <location>
        <begin position="274"/>
        <end position="314"/>
    </location>
</feature>
<feature type="disulfide bond" evidence="14">
    <location>
        <begin position="304"/>
        <end position="313"/>
    </location>
</feature>